<proteinExistence type="predicted"/>
<dbReference type="Pfam" id="PF13640">
    <property type="entry name" value="2OG-FeII_Oxy_3"/>
    <property type="match status" value="1"/>
</dbReference>
<dbReference type="GO" id="GO:0004656">
    <property type="term" value="F:procollagen-proline 4-dioxygenase activity"/>
    <property type="evidence" value="ECO:0007669"/>
    <property type="project" value="TreeGrafter"/>
</dbReference>
<keyword evidence="3" id="KW-0223">Dioxygenase</keyword>
<dbReference type="GO" id="GO:0005783">
    <property type="term" value="C:endoplasmic reticulum"/>
    <property type="evidence" value="ECO:0007669"/>
    <property type="project" value="TreeGrafter"/>
</dbReference>
<evidence type="ECO:0000256" key="2">
    <source>
        <dbReference type="ARBA" id="ARBA00022723"/>
    </source>
</evidence>
<dbReference type="InterPro" id="IPR006620">
    <property type="entry name" value="Pro_4_hyd_alph"/>
</dbReference>
<evidence type="ECO:0000256" key="1">
    <source>
        <dbReference type="ARBA" id="ARBA00001961"/>
    </source>
</evidence>
<keyword evidence="8" id="KW-1185">Reference proteome</keyword>
<dbReference type="PROSITE" id="PS51471">
    <property type="entry name" value="FE2OG_OXY"/>
    <property type="match status" value="1"/>
</dbReference>
<feature type="domain" description="Fe2OG dioxygenase" evidence="6">
    <location>
        <begin position="93"/>
        <end position="232"/>
    </location>
</feature>
<evidence type="ECO:0000259" key="6">
    <source>
        <dbReference type="PROSITE" id="PS51471"/>
    </source>
</evidence>
<dbReference type="Gene3D" id="2.60.120.620">
    <property type="entry name" value="q2cbj1_9rhob like domain"/>
    <property type="match status" value="1"/>
</dbReference>
<feature type="non-terminal residue" evidence="7">
    <location>
        <position position="1"/>
    </location>
</feature>
<sequence length="234" mass="26175">ACRTHKYSTEIVSLDPLVIYINNFTSFAEAEALIKLGEPEFADSFIARANGKTQKVGGRTSQSAPLDDHHPLVSCIISRARHFMGSTLQPYEPFSLPQLVRYAPSQRYDLHTDFWPQHQLMKDGSGRLFNRPASFFVFLRGNCTGGETYFPSIDVFDKDAERGGELEAGFMGKVSRGEKDGVAKGVRFRPITGNAVYWVNINKLGKGDRRVVHAGLPVGEGEKIGMNLWPRKFY</sequence>
<evidence type="ECO:0000313" key="7">
    <source>
        <dbReference type="EMBL" id="KAF2636169.1"/>
    </source>
</evidence>
<evidence type="ECO:0000256" key="5">
    <source>
        <dbReference type="ARBA" id="ARBA00023004"/>
    </source>
</evidence>
<evidence type="ECO:0000313" key="8">
    <source>
        <dbReference type="Proteomes" id="UP000799753"/>
    </source>
</evidence>
<name>A0A6A6RKR8_9PLEO</name>
<dbReference type="OrthoDB" id="420380at2759"/>
<dbReference type="InterPro" id="IPR045054">
    <property type="entry name" value="P4HA-like"/>
</dbReference>
<dbReference type="GO" id="GO:0031418">
    <property type="term" value="F:L-ascorbic acid binding"/>
    <property type="evidence" value="ECO:0007669"/>
    <property type="project" value="InterPro"/>
</dbReference>
<accession>A0A6A6RKR8</accession>
<protein>
    <recommendedName>
        <fullName evidence="6">Fe2OG dioxygenase domain-containing protein</fullName>
    </recommendedName>
</protein>
<evidence type="ECO:0000256" key="4">
    <source>
        <dbReference type="ARBA" id="ARBA00023002"/>
    </source>
</evidence>
<organism evidence="7 8">
    <name type="scientific">Massarina eburnea CBS 473.64</name>
    <dbReference type="NCBI Taxonomy" id="1395130"/>
    <lineage>
        <taxon>Eukaryota</taxon>
        <taxon>Fungi</taxon>
        <taxon>Dikarya</taxon>
        <taxon>Ascomycota</taxon>
        <taxon>Pezizomycotina</taxon>
        <taxon>Dothideomycetes</taxon>
        <taxon>Pleosporomycetidae</taxon>
        <taxon>Pleosporales</taxon>
        <taxon>Massarineae</taxon>
        <taxon>Massarinaceae</taxon>
        <taxon>Massarina</taxon>
    </lineage>
</organism>
<keyword evidence="2" id="KW-0479">Metal-binding</keyword>
<keyword evidence="4" id="KW-0560">Oxidoreductase</keyword>
<dbReference type="PANTHER" id="PTHR10869">
    <property type="entry name" value="PROLYL 4-HYDROXYLASE ALPHA SUBUNIT"/>
    <property type="match status" value="1"/>
</dbReference>
<dbReference type="GO" id="GO:0005506">
    <property type="term" value="F:iron ion binding"/>
    <property type="evidence" value="ECO:0007669"/>
    <property type="project" value="InterPro"/>
</dbReference>
<dbReference type="AlphaFoldDB" id="A0A6A6RKR8"/>
<dbReference type="SMART" id="SM00702">
    <property type="entry name" value="P4Hc"/>
    <property type="match status" value="1"/>
</dbReference>
<dbReference type="PANTHER" id="PTHR10869:SF242">
    <property type="entry name" value="PROLYL 4-HYDROXYLASE ALPHA SUBUNIT DOMAIN-CONTAINING PROTEIN"/>
    <property type="match status" value="1"/>
</dbReference>
<dbReference type="InterPro" id="IPR005123">
    <property type="entry name" value="Oxoglu/Fe-dep_dioxygenase_dom"/>
</dbReference>
<evidence type="ECO:0000256" key="3">
    <source>
        <dbReference type="ARBA" id="ARBA00022964"/>
    </source>
</evidence>
<dbReference type="EMBL" id="MU006800">
    <property type="protein sequence ID" value="KAF2636169.1"/>
    <property type="molecule type" value="Genomic_DNA"/>
</dbReference>
<dbReference type="InterPro" id="IPR044862">
    <property type="entry name" value="Pro_4_hyd_alph_FE2OG_OXY"/>
</dbReference>
<dbReference type="Proteomes" id="UP000799753">
    <property type="component" value="Unassembled WGS sequence"/>
</dbReference>
<reference evidence="7" key="1">
    <citation type="journal article" date="2020" name="Stud. Mycol.">
        <title>101 Dothideomycetes genomes: a test case for predicting lifestyles and emergence of pathogens.</title>
        <authorList>
            <person name="Haridas S."/>
            <person name="Albert R."/>
            <person name="Binder M."/>
            <person name="Bloem J."/>
            <person name="Labutti K."/>
            <person name="Salamov A."/>
            <person name="Andreopoulos B."/>
            <person name="Baker S."/>
            <person name="Barry K."/>
            <person name="Bills G."/>
            <person name="Bluhm B."/>
            <person name="Cannon C."/>
            <person name="Castanera R."/>
            <person name="Culley D."/>
            <person name="Daum C."/>
            <person name="Ezra D."/>
            <person name="Gonzalez J."/>
            <person name="Henrissat B."/>
            <person name="Kuo A."/>
            <person name="Liang C."/>
            <person name="Lipzen A."/>
            <person name="Lutzoni F."/>
            <person name="Magnuson J."/>
            <person name="Mondo S."/>
            <person name="Nolan M."/>
            <person name="Ohm R."/>
            <person name="Pangilinan J."/>
            <person name="Park H.-J."/>
            <person name="Ramirez L."/>
            <person name="Alfaro M."/>
            <person name="Sun H."/>
            <person name="Tritt A."/>
            <person name="Yoshinaga Y."/>
            <person name="Zwiers L.-H."/>
            <person name="Turgeon B."/>
            <person name="Goodwin S."/>
            <person name="Spatafora J."/>
            <person name="Crous P."/>
            <person name="Grigoriev I."/>
        </authorList>
    </citation>
    <scope>NUCLEOTIDE SEQUENCE</scope>
    <source>
        <strain evidence="7">CBS 473.64</strain>
    </source>
</reference>
<gene>
    <name evidence="7" type="ORF">P280DRAFT_410092</name>
</gene>
<keyword evidence="5" id="KW-0408">Iron</keyword>
<comment type="cofactor">
    <cofactor evidence="1">
        <name>L-ascorbate</name>
        <dbReference type="ChEBI" id="CHEBI:38290"/>
    </cofactor>
</comment>